<evidence type="ECO:0000259" key="7">
    <source>
        <dbReference type="Pfam" id="PF13088"/>
    </source>
</evidence>
<dbReference type="SUPFAM" id="SSF50939">
    <property type="entry name" value="Sialidases"/>
    <property type="match status" value="1"/>
</dbReference>
<dbReference type="EC" id="3.2.1.18" evidence="3"/>
<dbReference type="Gene3D" id="2.120.10.10">
    <property type="match status" value="1"/>
</dbReference>
<evidence type="ECO:0000256" key="6">
    <source>
        <dbReference type="ARBA" id="ARBA00023295"/>
    </source>
</evidence>
<comment type="caution">
    <text evidence="8">The sequence shown here is derived from an EMBL/GenBank/DDBJ whole genome shotgun (WGS) entry which is preliminary data.</text>
</comment>
<comment type="similarity">
    <text evidence="2">Belongs to the glycosyl hydrolase 33 family.</text>
</comment>
<keyword evidence="6" id="KW-0378">Hydrolase</keyword>
<dbReference type="CDD" id="cd15482">
    <property type="entry name" value="Sialidase_non-viral"/>
    <property type="match status" value="1"/>
</dbReference>
<gene>
    <name evidence="8" type="ORF">CRENBAI_013029</name>
</gene>
<accession>A0AAV9SPY9</accession>
<organism evidence="8 9">
    <name type="scientific">Crenichthys baileyi</name>
    <name type="common">White River springfish</name>
    <dbReference type="NCBI Taxonomy" id="28760"/>
    <lineage>
        <taxon>Eukaryota</taxon>
        <taxon>Metazoa</taxon>
        <taxon>Chordata</taxon>
        <taxon>Craniata</taxon>
        <taxon>Vertebrata</taxon>
        <taxon>Euteleostomi</taxon>
        <taxon>Actinopterygii</taxon>
        <taxon>Neopterygii</taxon>
        <taxon>Teleostei</taxon>
        <taxon>Neoteleostei</taxon>
        <taxon>Acanthomorphata</taxon>
        <taxon>Ovalentaria</taxon>
        <taxon>Atherinomorphae</taxon>
        <taxon>Cyprinodontiformes</taxon>
        <taxon>Goodeidae</taxon>
        <taxon>Crenichthys</taxon>
    </lineage>
</organism>
<sequence>MFNIPAMDKFHSNVPQTSFKPKVYRIPALLYVGETLLTFAERRTEKADHTAEELVMKKGALRRETSKVTVEWTEQRVVEEAHKVGHRTMNPCPVYDRENRKLFLFFICVEGSCTEWWQINNYCNKTRLCYITSEDLGETWSGLTDLTQLLRKEWVTFAVGPGHGLQAENGRLMVPAYAYIGVKPVKPVPHAVSLCSDDSGENWQFGSLLEGTSLECQMAEVSDANGRFIYCNARSEGGHRVEASSDSKGQMFTVYSDKMLEETGRGCQGSVVSFPAQTEAAEESNATQWLLYTHPRDKSKRRDLGVFLNKSPSNPNAWSEPWILYHGPSGYSDLAYLDDGWFACLFECGEAEETEQIALKMFNFNEIRIDSQKSNFCPLQQSTKALRSEIFTCFT</sequence>
<dbReference type="GO" id="GO:0006689">
    <property type="term" value="P:ganglioside catabolic process"/>
    <property type="evidence" value="ECO:0007669"/>
    <property type="project" value="TreeGrafter"/>
</dbReference>
<evidence type="ECO:0000256" key="1">
    <source>
        <dbReference type="ARBA" id="ARBA00000427"/>
    </source>
</evidence>
<evidence type="ECO:0000313" key="8">
    <source>
        <dbReference type="EMBL" id="KAK5623521.1"/>
    </source>
</evidence>
<keyword evidence="4" id="KW-0442">Lipid degradation</keyword>
<dbReference type="AlphaFoldDB" id="A0AAV9SPY9"/>
<dbReference type="GO" id="GO:0005737">
    <property type="term" value="C:cytoplasm"/>
    <property type="evidence" value="ECO:0007669"/>
    <property type="project" value="TreeGrafter"/>
</dbReference>
<keyword evidence="4" id="KW-0443">Lipid metabolism</keyword>
<dbReference type="GO" id="GO:0004308">
    <property type="term" value="F:exo-alpha-sialidase activity"/>
    <property type="evidence" value="ECO:0007669"/>
    <property type="project" value="UniProtKB-EC"/>
</dbReference>
<dbReference type="GO" id="GO:0016020">
    <property type="term" value="C:membrane"/>
    <property type="evidence" value="ECO:0007669"/>
    <property type="project" value="TreeGrafter"/>
</dbReference>
<feature type="domain" description="Sialidase" evidence="7">
    <location>
        <begin position="69"/>
        <end position="341"/>
    </location>
</feature>
<proteinExistence type="inferred from homology"/>
<dbReference type="EMBL" id="JAHHUM010000026">
    <property type="protein sequence ID" value="KAK5623521.1"/>
    <property type="molecule type" value="Genomic_DNA"/>
</dbReference>
<dbReference type="InterPro" id="IPR011040">
    <property type="entry name" value="Sialidase"/>
</dbReference>
<evidence type="ECO:0000256" key="3">
    <source>
        <dbReference type="ARBA" id="ARBA00012733"/>
    </source>
</evidence>
<name>A0AAV9SPY9_9TELE</name>
<dbReference type="Proteomes" id="UP001311232">
    <property type="component" value="Unassembled WGS sequence"/>
</dbReference>
<evidence type="ECO:0000313" key="9">
    <source>
        <dbReference type="Proteomes" id="UP001311232"/>
    </source>
</evidence>
<evidence type="ECO:0000256" key="2">
    <source>
        <dbReference type="ARBA" id="ARBA00009348"/>
    </source>
</evidence>
<dbReference type="InterPro" id="IPR026856">
    <property type="entry name" value="Sialidase_fam"/>
</dbReference>
<dbReference type="Pfam" id="PF13088">
    <property type="entry name" value="BNR_2"/>
    <property type="match status" value="1"/>
</dbReference>
<evidence type="ECO:0000256" key="4">
    <source>
        <dbReference type="ARBA" id="ARBA00022963"/>
    </source>
</evidence>
<protein>
    <recommendedName>
        <fullName evidence="3">exo-alpha-sialidase</fullName>
        <ecNumber evidence="3">3.2.1.18</ecNumber>
    </recommendedName>
</protein>
<dbReference type="PANTHER" id="PTHR10628:SF23">
    <property type="entry name" value="SIALIDASE-3"/>
    <property type="match status" value="1"/>
</dbReference>
<dbReference type="InterPro" id="IPR036278">
    <property type="entry name" value="Sialidase_sf"/>
</dbReference>
<dbReference type="GO" id="GO:0009313">
    <property type="term" value="P:oligosaccharide catabolic process"/>
    <property type="evidence" value="ECO:0007669"/>
    <property type="project" value="TreeGrafter"/>
</dbReference>
<keyword evidence="6" id="KW-0326">Glycosidase</keyword>
<keyword evidence="5" id="KW-0119">Carbohydrate metabolism</keyword>
<comment type="catalytic activity">
    <reaction evidence="1">
        <text>Hydrolysis of alpha-(2-&gt;3)-, alpha-(2-&gt;6)-, alpha-(2-&gt;8)- glycosidic linkages of terminal sialic acid residues in oligosaccharides, glycoproteins, glycolipids, colominic acid and synthetic substrates.</text>
        <dbReference type="EC" id="3.2.1.18"/>
    </reaction>
</comment>
<reference evidence="8 9" key="1">
    <citation type="submission" date="2021-06" db="EMBL/GenBank/DDBJ databases">
        <authorList>
            <person name="Palmer J.M."/>
        </authorList>
    </citation>
    <scope>NUCLEOTIDE SEQUENCE [LARGE SCALE GENOMIC DNA]</scope>
    <source>
        <strain evidence="8 9">MEX-2019</strain>
        <tissue evidence="8">Muscle</tissue>
    </source>
</reference>
<keyword evidence="9" id="KW-1185">Reference proteome</keyword>
<dbReference type="PANTHER" id="PTHR10628">
    <property type="entry name" value="SIALIDASE"/>
    <property type="match status" value="1"/>
</dbReference>
<evidence type="ECO:0000256" key="5">
    <source>
        <dbReference type="ARBA" id="ARBA00023277"/>
    </source>
</evidence>